<organism evidence="3 4">
    <name type="scientific">Eragrostis curvula</name>
    <name type="common">weeping love grass</name>
    <dbReference type="NCBI Taxonomy" id="38414"/>
    <lineage>
        <taxon>Eukaryota</taxon>
        <taxon>Viridiplantae</taxon>
        <taxon>Streptophyta</taxon>
        <taxon>Embryophyta</taxon>
        <taxon>Tracheophyta</taxon>
        <taxon>Spermatophyta</taxon>
        <taxon>Magnoliopsida</taxon>
        <taxon>Liliopsida</taxon>
        <taxon>Poales</taxon>
        <taxon>Poaceae</taxon>
        <taxon>PACMAD clade</taxon>
        <taxon>Chloridoideae</taxon>
        <taxon>Eragrostideae</taxon>
        <taxon>Eragrostidinae</taxon>
        <taxon>Eragrostis</taxon>
    </lineage>
</organism>
<gene>
    <name evidence="3" type="ORF">EJB05_44368</name>
</gene>
<dbReference type="EMBL" id="RWGY01000039">
    <property type="protein sequence ID" value="TVU10816.1"/>
    <property type="molecule type" value="Genomic_DNA"/>
</dbReference>
<keyword evidence="4" id="KW-1185">Reference proteome</keyword>
<protein>
    <submittedName>
        <fullName evidence="3">Uncharacterized protein</fullName>
    </submittedName>
</protein>
<feature type="compositionally biased region" description="Polar residues" evidence="2">
    <location>
        <begin position="99"/>
        <end position="115"/>
    </location>
</feature>
<feature type="region of interest" description="Disordered" evidence="2">
    <location>
        <begin position="97"/>
        <end position="118"/>
    </location>
</feature>
<sequence>MTRPKEPKEGEPEILEDLTEVDVLKDQVAKMQIKLDDQSKEIENQIKQSHSDLKNQMEDFFAKLMQWQQAGHSNVPAETAGSHIGQNLGDRQLLVGEQSPVTPMHGQQETPNPSHSILEDKDLKEGQLSTPEPEASSACTILVEITLVMTITPRPLMAAVPPDARPHASSPRAPSSSRASRSAAALELVRPSRMAPTPEEVPVQVELSTDTKKRAREEDEEDGNEREERLRGRITAFASIRGTAKAAATTAAGTAAGAASKEDSDATAYVSCTSPPRPWVRQQVGHLLARVIEQGDQDARSSTCMPTVATAAMPSPIWSSSIGNESHVPRAMQGGQRCKKRKSLSTRINIDLNSDLEEVTQLEELNAETSSSRNIMHAFSQDKVPFSVSSDIFFS</sequence>
<evidence type="ECO:0000313" key="4">
    <source>
        <dbReference type="Proteomes" id="UP000324897"/>
    </source>
</evidence>
<comment type="caution">
    <text evidence="3">The sequence shown here is derived from an EMBL/GenBank/DDBJ whole genome shotgun (WGS) entry which is preliminary data.</text>
</comment>
<proteinExistence type="predicted"/>
<dbReference type="AlphaFoldDB" id="A0A5J9THC7"/>
<feature type="coiled-coil region" evidence="1">
    <location>
        <begin position="21"/>
        <end position="59"/>
    </location>
</feature>
<feature type="region of interest" description="Disordered" evidence="2">
    <location>
        <begin position="158"/>
        <end position="232"/>
    </location>
</feature>
<evidence type="ECO:0000256" key="2">
    <source>
        <dbReference type="SAM" id="MobiDB-lite"/>
    </source>
</evidence>
<reference evidence="3 4" key="1">
    <citation type="journal article" date="2019" name="Sci. Rep.">
        <title>A high-quality genome of Eragrostis curvula grass provides insights into Poaceae evolution and supports new strategies to enhance forage quality.</title>
        <authorList>
            <person name="Carballo J."/>
            <person name="Santos B.A.C.M."/>
            <person name="Zappacosta D."/>
            <person name="Garbus I."/>
            <person name="Selva J.P."/>
            <person name="Gallo C.A."/>
            <person name="Diaz A."/>
            <person name="Albertini E."/>
            <person name="Caccamo M."/>
            <person name="Echenique V."/>
        </authorList>
    </citation>
    <scope>NUCLEOTIDE SEQUENCE [LARGE SCALE GENOMIC DNA]</scope>
    <source>
        <strain evidence="4">cv. Victoria</strain>
        <tissue evidence="3">Leaf</tissue>
    </source>
</reference>
<name>A0A5J9THC7_9POAL</name>
<dbReference type="Gramene" id="TVU10816">
    <property type="protein sequence ID" value="TVU10816"/>
    <property type="gene ID" value="EJB05_44368"/>
</dbReference>
<feature type="non-terminal residue" evidence="3">
    <location>
        <position position="1"/>
    </location>
</feature>
<accession>A0A5J9THC7</accession>
<feature type="compositionally biased region" description="Low complexity" evidence="2">
    <location>
        <begin position="167"/>
        <end position="185"/>
    </location>
</feature>
<evidence type="ECO:0000313" key="3">
    <source>
        <dbReference type="EMBL" id="TVU10816.1"/>
    </source>
</evidence>
<evidence type="ECO:0000256" key="1">
    <source>
        <dbReference type="SAM" id="Coils"/>
    </source>
</evidence>
<keyword evidence="1" id="KW-0175">Coiled coil</keyword>
<dbReference type="Proteomes" id="UP000324897">
    <property type="component" value="Chromosome 3"/>
</dbReference>